<dbReference type="VEuPathDB" id="FungiDB:PV07_08467"/>
<proteinExistence type="predicted"/>
<accession>A0A0D1ZBZ8</accession>
<name>A0A0D1ZBZ8_9EURO</name>
<protein>
    <recommendedName>
        <fullName evidence="3">Peptidase M20 dimerisation domain-containing protein</fullName>
    </recommendedName>
</protein>
<sequence>MIDDGLYDACPPPDLMLAQHVGMPKAGLVAVRTGPVLPASDYVEIKIHSDGVGVNPSECPEPVSIASYLVTRFQRIVGTDIDHKDFATLVYRDLHAGGPGTLFTNQVFHAVKAITNAECGVFAGKVTATVEMSSRAPVTVNDTQMAQQLQVYFTLHFGDRFWVPPMDTPAEDFSLLSAARKGGSILEHLPTKHSPEFAPAPELTISTGTDAMALATMLFC</sequence>
<keyword evidence="2" id="KW-1185">Reference proteome</keyword>
<dbReference type="Proteomes" id="UP000054466">
    <property type="component" value="Unassembled WGS sequence"/>
</dbReference>
<dbReference type="EMBL" id="KN847044">
    <property type="protein sequence ID" value="KIW25276.1"/>
    <property type="molecule type" value="Genomic_DNA"/>
</dbReference>
<dbReference type="Gene3D" id="3.40.630.10">
    <property type="entry name" value="Zn peptidases"/>
    <property type="match status" value="1"/>
</dbReference>
<evidence type="ECO:0008006" key="3">
    <source>
        <dbReference type="Google" id="ProtNLM"/>
    </source>
</evidence>
<dbReference type="RefSeq" id="XP_016245492.1">
    <property type="nucleotide sequence ID" value="XM_016395636.1"/>
</dbReference>
<dbReference type="OrthoDB" id="6119954at2759"/>
<evidence type="ECO:0000313" key="1">
    <source>
        <dbReference type="EMBL" id="KIW25276.1"/>
    </source>
</evidence>
<reference evidence="1 2" key="1">
    <citation type="submission" date="2015-01" db="EMBL/GenBank/DDBJ databases">
        <title>The Genome Sequence of Cladophialophora immunda CBS83496.</title>
        <authorList>
            <consortium name="The Broad Institute Genomics Platform"/>
            <person name="Cuomo C."/>
            <person name="de Hoog S."/>
            <person name="Gorbushina A."/>
            <person name="Stielow B."/>
            <person name="Teixiera M."/>
            <person name="Abouelleil A."/>
            <person name="Chapman S.B."/>
            <person name="Priest M."/>
            <person name="Young S.K."/>
            <person name="Wortman J."/>
            <person name="Nusbaum C."/>
            <person name="Birren B."/>
        </authorList>
    </citation>
    <scope>NUCLEOTIDE SEQUENCE [LARGE SCALE GENOMIC DNA]</scope>
    <source>
        <strain evidence="1 2">CBS 83496</strain>
    </source>
</reference>
<dbReference type="AlphaFoldDB" id="A0A0D1ZBZ8"/>
<dbReference type="HOGENOM" id="CLU_1255859_0_0_1"/>
<dbReference type="GeneID" id="27347661"/>
<evidence type="ECO:0000313" key="2">
    <source>
        <dbReference type="Proteomes" id="UP000054466"/>
    </source>
</evidence>
<dbReference type="Gene3D" id="3.30.70.360">
    <property type="match status" value="1"/>
</dbReference>
<gene>
    <name evidence="1" type="ORF">PV07_08467</name>
</gene>
<organism evidence="1 2">
    <name type="scientific">Cladophialophora immunda</name>
    <dbReference type="NCBI Taxonomy" id="569365"/>
    <lineage>
        <taxon>Eukaryota</taxon>
        <taxon>Fungi</taxon>
        <taxon>Dikarya</taxon>
        <taxon>Ascomycota</taxon>
        <taxon>Pezizomycotina</taxon>
        <taxon>Eurotiomycetes</taxon>
        <taxon>Chaetothyriomycetidae</taxon>
        <taxon>Chaetothyriales</taxon>
        <taxon>Herpotrichiellaceae</taxon>
        <taxon>Cladophialophora</taxon>
    </lineage>
</organism>